<evidence type="ECO:0000256" key="5">
    <source>
        <dbReference type="SAM" id="SignalP"/>
    </source>
</evidence>
<sequence length="380" mass="42631">MLFPKFLAMAMLATASANNEPAPYQISVDPKLIKEAAIKARLYRPSLPLEDGTSETWREGPPTENMTALASYWANDYDWLERSERPDAIPLLLLHGWPSTYTEWNDILKPLTAPQDENAPAFHVVAPDSPGFGFSPAPTHTGFGPRQAGAAWANLMSTLGYDKYGIVSTDFGWWVALFMVDDDKDHIVGHFTDFHFAQPTPADIERYNNNQTDQLETEYIASVLAFQGGFNAYMVIQGQGPLKLGQALNDSPVGYAGWIWHLCHFGSDGYPYTLKQVVTRTLLLWIPGAYGNLRAYLEWLRPESSQFPKSDVPTGVSQWGGINGPFEELVNFPLAPPRWIERTSNLTFLVRRDFGGHFPAEQYPDLYVKDVQDFFGQLDA</sequence>
<accession>A0A9P8XXR9</accession>
<dbReference type="PANTHER" id="PTHR21661">
    <property type="entry name" value="EPOXIDE HYDROLASE 1-RELATED"/>
    <property type="match status" value="1"/>
</dbReference>
<dbReference type="Proteomes" id="UP000756346">
    <property type="component" value="Unassembled WGS sequence"/>
</dbReference>
<feature type="active site" description="Proton donor" evidence="4">
    <location>
        <position position="296"/>
    </location>
</feature>
<dbReference type="PIRSF" id="PIRSF001112">
    <property type="entry name" value="Epoxide_hydrolase"/>
    <property type="match status" value="1"/>
</dbReference>
<dbReference type="Pfam" id="PF06441">
    <property type="entry name" value="EHN"/>
    <property type="match status" value="1"/>
</dbReference>
<dbReference type="InterPro" id="IPR016292">
    <property type="entry name" value="Epoxide_hydrolase"/>
</dbReference>
<dbReference type="InterPro" id="IPR029058">
    <property type="entry name" value="AB_hydrolase_fold"/>
</dbReference>
<dbReference type="OrthoDB" id="6431331at2759"/>
<keyword evidence="2" id="KW-0058">Aromatic hydrocarbons catabolism</keyword>
<reference evidence="8" key="1">
    <citation type="journal article" date="2021" name="Nat. Commun.">
        <title>Genetic determinants of endophytism in the Arabidopsis root mycobiome.</title>
        <authorList>
            <person name="Mesny F."/>
            <person name="Miyauchi S."/>
            <person name="Thiergart T."/>
            <person name="Pickel B."/>
            <person name="Atanasova L."/>
            <person name="Karlsson M."/>
            <person name="Huettel B."/>
            <person name="Barry K.W."/>
            <person name="Haridas S."/>
            <person name="Chen C."/>
            <person name="Bauer D."/>
            <person name="Andreopoulos W."/>
            <person name="Pangilinan J."/>
            <person name="LaButti K."/>
            <person name="Riley R."/>
            <person name="Lipzen A."/>
            <person name="Clum A."/>
            <person name="Drula E."/>
            <person name="Henrissat B."/>
            <person name="Kohler A."/>
            <person name="Grigoriev I.V."/>
            <person name="Martin F.M."/>
            <person name="Hacquard S."/>
        </authorList>
    </citation>
    <scope>NUCLEOTIDE SEQUENCE</scope>
    <source>
        <strain evidence="8">MPI-CAGE-CH-0230</strain>
    </source>
</reference>
<keyword evidence="5" id="KW-0732">Signal</keyword>
<evidence type="ECO:0000313" key="8">
    <source>
        <dbReference type="EMBL" id="KAH7018403.1"/>
    </source>
</evidence>
<dbReference type="InterPro" id="IPR000073">
    <property type="entry name" value="AB_hydrolase_1"/>
</dbReference>
<dbReference type="RefSeq" id="XP_046006670.1">
    <property type="nucleotide sequence ID" value="XM_046160575.1"/>
</dbReference>
<evidence type="ECO:0000256" key="1">
    <source>
        <dbReference type="ARBA" id="ARBA00010088"/>
    </source>
</evidence>
<keyword evidence="3 8" id="KW-0378">Hydrolase</keyword>
<dbReference type="PRINTS" id="PR00412">
    <property type="entry name" value="EPOXHYDRLASE"/>
</dbReference>
<gene>
    <name evidence="8" type="ORF">B0I36DRAFT_377623</name>
</gene>
<feature type="active site" description="Nucleophile" evidence="4">
    <location>
        <position position="170"/>
    </location>
</feature>
<protein>
    <submittedName>
        <fullName evidence="8">Epoxide hydrolase</fullName>
    </submittedName>
</protein>
<dbReference type="InterPro" id="IPR010497">
    <property type="entry name" value="Epoxide_hydro_N"/>
</dbReference>
<comment type="similarity">
    <text evidence="1">Belongs to the peptidase S33 family.</text>
</comment>
<evidence type="ECO:0000256" key="2">
    <source>
        <dbReference type="ARBA" id="ARBA00022797"/>
    </source>
</evidence>
<dbReference type="Pfam" id="PF00561">
    <property type="entry name" value="Abhydrolase_1"/>
    <property type="match status" value="1"/>
</dbReference>
<organism evidence="8 9">
    <name type="scientific">Microdochium trichocladiopsis</name>
    <dbReference type="NCBI Taxonomy" id="1682393"/>
    <lineage>
        <taxon>Eukaryota</taxon>
        <taxon>Fungi</taxon>
        <taxon>Dikarya</taxon>
        <taxon>Ascomycota</taxon>
        <taxon>Pezizomycotina</taxon>
        <taxon>Sordariomycetes</taxon>
        <taxon>Xylariomycetidae</taxon>
        <taxon>Xylariales</taxon>
        <taxon>Microdochiaceae</taxon>
        <taxon>Microdochium</taxon>
    </lineage>
</organism>
<keyword evidence="9" id="KW-1185">Reference proteome</keyword>
<feature type="active site" description="Proton acceptor" evidence="4">
    <location>
        <position position="357"/>
    </location>
</feature>
<feature type="chain" id="PRO_5040382102" evidence="5">
    <location>
        <begin position="18"/>
        <end position="380"/>
    </location>
</feature>
<dbReference type="GeneID" id="70190121"/>
<dbReference type="PANTHER" id="PTHR21661:SF35">
    <property type="entry name" value="EPOXIDE HYDROLASE"/>
    <property type="match status" value="1"/>
</dbReference>
<evidence type="ECO:0000256" key="4">
    <source>
        <dbReference type="PIRSR" id="PIRSR001112-1"/>
    </source>
</evidence>
<dbReference type="Gene3D" id="3.40.50.1820">
    <property type="entry name" value="alpha/beta hydrolase"/>
    <property type="match status" value="1"/>
</dbReference>
<feature type="signal peptide" evidence="5">
    <location>
        <begin position="1"/>
        <end position="17"/>
    </location>
</feature>
<dbReference type="InterPro" id="IPR000639">
    <property type="entry name" value="Epox_hydrolase-like"/>
</dbReference>
<dbReference type="SUPFAM" id="SSF53474">
    <property type="entry name" value="alpha/beta-Hydrolases"/>
    <property type="match status" value="1"/>
</dbReference>
<feature type="domain" description="AB hydrolase-1" evidence="6">
    <location>
        <begin position="90"/>
        <end position="173"/>
    </location>
</feature>
<dbReference type="GO" id="GO:0097176">
    <property type="term" value="P:epoxide metabolic process"/>
    <property type="evidence" value="ECO:0007669"/>
    <property type="project" value="TreeGrafter"/>
</dbReference>
<proteinExistence type="inferred from homology"/>
<evidence type="ECO:0000259" key="7">
    <source>
        <dbReference type="Pfam" id="PF06441"/>
    </source>
</evidence>
<dbReference type="EMBL" id="JAGTJQ010000011">
    <property type="protein sequence ID" value="KAH7018403.1"/>
    <property type="molecule type" value="Genomic_DNA"/>
</dbReference>
<dbReference type="AlphaFoldDB" id="A0A9P8XXR9"/>
<dbReference type="GO" id="GO:0004301">
    <property type="term" value="F:epoxide hydrolase activity"/>
    <property type="evidence" value="ECO:0007669"/>
    <property type="project" value="TreeGrafter"/>
</dbReference>
<comment type="caution">
    <text evidence="8">The sequence shown here is derived from an EMBL/GenBank/DDBJ whole genome shotgun (WGS) entry which is preliminary data.</text>
</comment>
<name>A0A9P8XXR9_9PEZI</name>
<evidence type="ECO:0000313" key="9">
    <source>
        <dbReference type="Proteomes" id="UP000756346"/>
    </source>
</evidence>
<evidence type="ECO:0000259" key="6">
    <source>
        <dbReference type="Pfam" id="PF00561"/>
    </source>
</evidence>
<feature type="domain" description="Epoxide hydrolase N-terminal" evidence="7">
    <location>
        <begin position="22"/>
        <end position="84"/>
    </location>
</feature>
<evidence type="ECO:0000256" key="3">
    <source>
        <dbReference type="ARBA" id="ARBA00022801"/>
    </source>
</evidence>